<feature type="region of interest" description="Disordered" evidence="1">
    <location>
        <begin position="51"/>
        <end position="71"/>
    </location>
</feature>
<evidence type="ECO:0000256" key="1">
    <source>
        <dbReference type="SAM" id="MobiDB-lite"/>
    </source>
</evidence>
<evidence type="ECO:0000313" key="2">
    <source>
        <dbReference type="EMBL" id="QHN77983.1"/>
    </source>
</evidence>
<evidence type="ECO:0000313" key="3">
    <source>
        <dbReference type="Proteomes" id="UP000464620"/>
    </source>
</evidence>
<protein>
    <submittedName>
        <fullName evidence="2">Uncharacterized protein</fullName>
    </submittedName>
</protein>
<proteinExistence type="predicted"/>
<dbReference type="EMBL" id="CP031001">
    <property type="protein sequence ID" value="QHN77983.1"/>
    <property type="molecule type" value="Genomic_DNA"/>
</dbReference>
<accession>A0A6B9V9D2</accession>
<feature type="compositionally biased region" description="Basic and acidic residues" evidence="1">
    <location>
        <begin position="154"/>
        <end position="172"/>
    </location>
</feature>
<dbReference type="AlphaFoldDB" id="A0A6B9V9D2"/>
<name>A0A6B9V9D2_ARAHY</name>
<organism evidence="2 3">
    <name type="scientific">Arachis hypogaea</name>
    <name type="common">Peanut</name>
    <dbReference type="NCBI Taxonomy" id="3818"/>
    <lineage>
        <taxon>Eukaryota</taxon>
        <taxon>Viridiplantae</taxon>
        <taxon>Streptophyta</taxon>
        <taxon>Embryophyta</taxon>
        <taxon>Tracheophyta</taxon>
        <taxon>Spermatophyta</taxon>
        <taxon>Magnoliopsida</taxon>
        <taxon>eudicotyledons</taxon>
        <taxon>Gunneridae</taxon>
        <taxon>Pentapetalae</taxon>
        <taxon>rosids</taxon>
        <taxon>fabids</taxon>
        <taxon>Fabales</taxon>
        <taxon>Fabaceae</taxon>
        <taxon>Papilionoideae</taxon>
        <taxon>50 kb inversion clade</taxon>
        <taxon>dalbergioids sensu lato</taxon>
        <taxon>Dalbergieae</taxon>
        <taxon>Pterocarpus clade</taxon>
        <taxon>Arachis</taxon>
    </lineage>
</organism>
<sequence>MKPQGLHPSSRKPNAVFPFTFSKFTKPETHSSTHGSFSCSVEEGNRIRKKGRFESEGFATSGRRRQSGDPALLPLPRNAFTADFAGLGLLRSPFAVMPVGVAPSAISLAVLLSVKSVPLLLSPNQTEEEGDSFAASPRRTAAREEPGCHCISRRRGESPEKRERSHNVEGERCGPVARAGTRPTARSYRRRFCRRQASVSITGAFARFCRWGTLLPSPENLTAVIGELFRAVYAATKMCGAVL</sequence>
<feature type="region of interest" description="Disordered" evidence="1">
    <location>
        <begin position="151"/>
        <end position="179"/>
    </location>
</feature>
<gene>
    <name evidence="2" type="ORF">DS421_19g657560</name>
</gene>
<reference evidence="2 3" key="1">
    <citation type="submission" date="2020-01" db="EMBL/GenBank/DDBJ databases">
        <title>Genome sequence of Arachis hypogaea, cultivar Shitouqi.</title>
        <authorList>
            <person name="Zhuang W."/>
            <person name="Chen H."/>
            <person name="Varshney R."/>
            <person name="Wang D."/>
            <person name="Ming R."/>
        </authorList>
    </citation>
    <scope>NUCLEOTIDE SEQUENCE [LARGE SCALE GENOMIC DNA]</scope>
    <source>
        <tissue evidence="2">Young leaf</tissue>
    </source>
</reference>
<dbReference type="Proteomes" id="UP000464620">
    <property type="component" value="Chromosome B09"/>
</dbReference>